<feature type="transmembrane region" description="Helical" evidence="10">
    <location>
        <begin position="169"/>
        <end position="191"/>
    </location>
</feature>
<organism evidence="11 12">
    <name type="scientific">Chromobacterium rhizoryzae</name>
    <dbReference type="NCBI Taxonomy" id="1778675"/>
    <lineage>
        <taxon>Bacteria</taxon>
        <taxon>Pseudomonadati</taxon>
        <taxon>Pseudomonadota</taxon>
        <taxon>Betaproteobacteria</taxon>
        <taxon>Neisseriales</taxon>
        <taxon>Chromobacteriaceae</taxon>
        <taxon>Chromobacterium</taxon>
    </lineage>
</organism>
<evidence type="ECO:0000256" key="9">
    <source>
        <dbReference type="ARBA" id="ARBA00023251"/>
    </source>
</evidence>
<keyword evidence="8 10" id="KW-0472">Membrane</keyword>
<feature type="transmembrane region" description="Helical" evidence="10">
    <location>
        <begin position="123"/>
        <end position="147"/>
    </location>
</feature>
<evidence type="ECO:0000256" key="7">
    <source>
        <dbReference type="ARBA" id="ARBA00022989"/>
    </source>
</evidence>
<keyword evidence="5" id="KW-1003">Cell membrane</keyword>
<feature type="transmembrane region" description="Helical" evidence="10">
    <location>
        <begin position="198"/>
        <end position="217"/>
    </location>
</feature>
<keyword evidence="12" id="KW-1185">Reference proteome</keyword>
<dbReference type="EMBL" id="CP031968">
    <property type="protein sequence ID" value="AXT48363.1"/>
    <property type="molecule type" value="Genomic_DNA"/>
</dbReference>
<dbReference type="PIRSF" id="PIRSF006603">
    <property type="entry name" value="DinF"/>
    <property type="match status" value="1"/>
</dbReference>
<feature type="transmembrane region" description="Helical" evidence="10">
    <location>
        <begin position="55"/>
        <end position="76"/>
    </location>
</feature>
<dbReference type="GO" id="GO:0005886">
    <property type="term" value="C:plasma membrane"/>
    <property type="evidence" value="ECO:0007669"/>
    <property type="project" value="UniProtKB-SubCell"/>
</dbReference>
<evidence type="ECO:0000256" key="5">
    <source>
        <dbReference type="ARBA" id="ARBA00022475"/>
    </source>
</evidence>
<feature type="transmembrane region" description="Helical" evidence="10">
    <location>
        <begin position="229"/>
        <end position="249"/>
    </location>
</feature>
<dbReference type="GO" id="GO:0046677">
    <property type="term" value="P:response to antibiotic"/>
    <property type="evidence" value="ECO:0007669"/>
    <property type="project" value="UniProtKB-KW"/>
</dbReference>
<gene>
    <name evidence="11" type="ORF">D1345_20315</name>
</gene>
<dbReference type="Proteomes" id="UP000259465">
    <property type="component" value="Chromosome"/>
</dbReference>
<keyword evidence="6 10" id="KW-0812">Transmembrane</keyword>
<keyword evidence="7 10" id="KW-1133">Transmembrane helix</keyword>
<protein>
    <recommendedName>
        <fullName evidence="3">Multidrug export protein MepA</fullName>
    </recommendedName>
</protein>
<keyword evidence="4" id="KW-0813">Transport</keyword>
<dbReference type="KEGG" id="crz:D1345_20315"/>
<evidence type="ECO:0000256" key="10">
    <source>
        <dbReference type="SAM" id="Phobius"/>
    </source>
</evidence>
<dbReference type="AlphaFoldDB" id="A0AAD0RUU4"/>
<dbReference type="GO" id="GO:0015297">
    <property type="term" value="F:antiporter activity"/>
    <property type="evidence" value="ECO:0007669"/>
    <property type="project" value="InterPro"/>
</dbReference>
<feature type="transmembrane region" description="Helical" evidence="10">
    <location>
        <begin position="395"/>
        <end position="415"/>
    </location>
</feature>
<feature type="transmembrane region" description="Helical" evidence="10">
    <location>
        <begin position="450"/>
        <end position="472"/>
    </location>
</feature>
<evidence type="ECO:0000313" key="11">
    <source>
        <dbReference type="EMBL" id="AXT48363.1"/>
    </source>
</evidence>
<dbReference type="PANTHER" id="PTHR43823">
    <property type="entry name" value="SPORULATION PROTEIN YKVU"/>
    <property type="match status" value="1"/>
</dbReference>
<evidence type="ECO:0000256" key="8">
    <source>
        <dbReference type="ARBA" id="ARBA00023136"/>
    </source>
</evidence>
<dbReference type="PANTHER" id="PTHR43823:SF3">
    <property type="entry name" value="MULTIDRUG EXPORT PROTEIN MEPA"/>
    <property type="match status" value="1"/>
</dbReference>
<dbReference type="Pfam" id="PF01554">
    <property type="entry name" value="MatE"/>
    <property type="match status" value="2"/>
</dbReference>
<dbReference type="InterPro" id="IPR048279">
    <property type="entry name" value="MdtK-like"/>
</dbReference>
<dbReference type="InterPro" id="IPR045070">
    <property type="entry name" value="MATE_MepA-like"/>
</dbReference>
<dbReference type="InterPro" id="IPR051327">
    <property type="entry name" value="MATE_MepA_subfamily"/>
</dbReference>
<comment type="similarity">
    <text evidence="2">Belongs to the multi antimicrobial extrusion (MATE) (TC 2.A.66.1) family. MepA subfamily.</text>
</comment>
<accession>A0AAD0RUU4</accession>
<evidence type="ECO:0000256" key="1">
    <source>
        <dbReference type="ARBA" id="ARBA00004429"/>
    </source>
</evidence>
<comment type="subcellular location">
    <subcellularLocation>
        <location evidence="1">Cell inner membrane</location>
        <topology evidence="1">Multi-pass membrane protein</topology>
    </subcellularLocation>
</comment>
<evidence type="ECO:0000256" key="3">
    <source>
        <dbReference type="ARBA" id="ARBA00022106"/>
    </source>
</evidence>
<evidence type="ECO:0000256" key="4">
    <source>
        <dbReference type="ARBA" id="ARBA00022448"/>
    </source>
</evidence>
<proteinExistence type="inferred from homology"/>
<feature type="transmembrane region" description="Helical" evidence="10">
    <location>
        <begin position="422"/>
        <end position="444"/>
    </location>
</feature>
<dbReference type="GO" id="GO:0042910">
    <property type="term" value="F:xenobiotic transmembrane transporter activity"/>
    <property type="evidence" value="ECO:0007669"/>
    <property type="project" value="InterPro"/>
</dbReference>
<feature type="transmembrane region" description="Helical" evidence="10">
    <location>
        <begin position="355"/>
        <end position="375"/>
    </location>
</feature>
<dbReference type="NCBIfam" id="TIGR00797">
    <property type="entry name" value="matE"/>
    <property type="match status" value="1"/>
</dbReference>
<feature type="transmembrane region" description="Helical" evidence="10">
    <location>
        <begin position="270"/>
        <end position="291"/>
    </location>
</feature>
<dbReference type="CDD" id="cd13143">
    <property type="entry name" value="MATE_MepA_like"/>
    <property type="match status" value="1"/>
</dbReference>
<dbReference type="InterPro" id="IPR002528">
    <property type="entry name" value="MATE_fam"/>
</dbReference>
<evidence type="ECO:0000256" key="6">
    <source>
        <dbReference type="ARBA" id="ARBA00022692"/>
    </source>
</evidence>
<feature type="transmembrane region" description="Helical" evidence="10">
    <location>
        <begin position="311"/>
        <end position="334"/>
    </location>
</feature>
<reference evidence="11 12" key="1">
    <citation type="submission" date="2018-08" db="EMBL/GenBank/DDBJ databases">
        <title>Complete genome sequence of JP2-74.</title>
        <authorList>
            <person name="Wu L."/>
        </authorList>
    </citation>
    <scope>NUCLEOTIDE SEQUENCE [LARGE SCALE GENOMIC DNA]</scope>
    <source>
        <strain evidence="11 12">JP2-74</strain>
    </source>
</reference>
<name>A0AAD0RUU4_9NEIS</name>
<keyword evidence="9" id="KW-0046">Antibiotic resistance</keyword>
<sequence>MDNTRPAQARRAALSSLDLLKLSLGTTMSHTTTNHRDLDTLPVSKLFWQYTIPSLAGMLATGLYVVIDGIFVGHFVGSHGLAAIALAYPLVMMQVGLGAMLSMGAATRIAILQGGGDYERARATLVAALALLALISLAIPLLGLTYLDTLLQWLQADKQPIVMAEARNYLQWMLGGALFTMGQMVATYLLRNDGRPRLATLLMVIGSLLNVVFNYLFVGVLKLGLAGSAQATLLSESVVMLAGLGYFFTRHARLRLRLANWRLDWRCCGPVLALGLSSLLMEFNLALLMFAHNFQLLRWGTDLSVAAYATAGYSEALFTLVVHGLAVGLQPLLSHSTGAGRPERTREALRYGLRVTMLLGLTALAAVQLFPTLIVRMYNSEDLALIAAGSHALRLHLLAMPFDGLVIIGIIALQAMALTRAALLLTIGKTILLLPALWLLPLWLKLDGVWLAMPLVNLLLGTAAALALWGAFQRLKRQEDLATAA</sequence>
<evidence type="ECO:0000313" key="12">
    <source>
        <dbReference type="Proteomes" id="UP000259465"/>
    </source>
</evidence>
<feature type="transmembrane region" description="Helical" evidence="10">
    <location>
        <begin position="82"/>
        <end position="111"/>
    </location>
</feature>
<evidence type="ECO:0000256" key="2">
    <source>
        <dbReference type="ARBA" id="ARBA00008417"/>
    </source>
</evidence>